<organism evidence="1 2">
    <name type="scientific">Aeromicrobium piscarium</name>
    <dbReference type="NCBI Taxonomy" id="2590901"/>
    <lineage>
        <taxon>Bacteria</taxon>
        <taxon>Bacillati</taxon>
        <taxon>Actinomycetota</taxon>
        <taxon>Actinomycetes</taxon>
        <taxon>Propionibacteriales</taxon>
        <taxon>Nocardioidaceae</taxon>
        <taxon>Aeromicrobium</taxon>
    </lineage>
</organism>
<dbReference type="AlphaFoldDB" id="A0A554SP87"/>
<protein>
    <submittedName>
        <fullName evidence="1">Uncharacterized protein</fullName>
    </submittedName>
</protein>
<keyword evidence="2" id="KW-1185">Reference proteome</keyword>
<dbReference type="EMBL" id="VLNT01000001">
    <property type="protein sequence ID" value="TSD68150.1"/>
    <property type="molecule type" value="Genomic_DNA"/>
</dbReference>
<dbReference type="Proteomes" id="UP000316988">
    <property type="component" value="Unassembled WGS sequence"/>
</dbReference>
<proteinExistence type="predicted"/>
<reference evidence="1 2" key="1">
    <citation type="submission" date="2019-07" db="EMBL/GenBank/DDBJ databases">
        <authorList>
            <person name="Zhao L.H."/>
        </authorList>
    </citation>
    <scope>NUCLEOTIDE SEQUENCE [LARGE SCALE GENOMIC DNA]</scope>
    <source>
        <strain evidence="1 2">Co35</strain>
    </source>
</reference>
<dbReference type="OrthoDB" id="5195718at2"/>
<evidence type="ECO:0000313" key="2">
    <source>
        <dbReference type="Proteomes" id="UP000316988"/>
    </source>
</evidence>
<accession>A0A554SP87</accession>
<evidence type="ECO:0000313" key="1">
    <source>
        <dbReference type="EMBL" id="TSD68150.1"/>
    </source>
</evidence>
<sequence>MPGPYPELGPPDTSQYQKVLNESWPLVDADGKKHAIGIPTRRDTIPVRVRVIFERDGETWLDGEADRWHGQHVHVAVSDPRLQISGVWVDASDVRRR</sequence>
<comment type="caution">
    <text evidence="1">The sequence shown here is derived from an EMBL/GenBank/DDBJ whole genome shotgun (WGS) entry which is preliminary data.</text>
</comment>
<name>A0A554SP87_9ACTN</name>
<dbReference type="RefSeq" id="WP_143911098.1">
    <property type="nucleotide sequence ID" value="NZ_VLNT01000001.1"/>
</dbReference>
<gene>
    <name evidence="1" type="ORF">FNM00_00705</name>
</gene>